<proteinExistence type="predicted"/>
<protein>
    <submittedName>
        <fullName evidence="1">Uncharacterized protein</fullName>
    </submittedName>
</protein>
<reference evidence="1" key="2">
    <citation type="journal article" date="2015" name="Data Brief">
        <title>Shoot transcriptome of the giant reed, Arundo donax.</title>
        <authorList>
            <person name="Barrero R.A."/>
            <person name="Guerrero F.D."/>
            <person name="Moolhuijzen P."/>
            <person name="Goolsby J.A."/>
            <person name="Tidwell J."/>
            <person name="Bellgard S.E."/>
            <person name="Bellgard M.I."/>
        </authorList>
    </citation>
    <scope>NUCLEOTIDE SEQUENCE</scope>
    <source>
        <tissue evidence="1">Shoot tissue taken approximately 20 cm above the soil surface</tissue>
    </source>
</reference>
<reference evidence="1" key="1">
    <citation type="submission" date="2014-09" db="EMBL/GenBank/DDBJ databases">
        <authorList>
            <person name="Magalhaes I.L.F."/>
            <person name="Oliveira U."/>
            <person name="Santos F.R."/>
            <person name="Vidigal T.H.D.A."/>
            <person name="Brescovit A.D."/>
            <person name="Santos A.J."/>
        </authorList>
    </citation>
    <scope>NUCLEOTIDE SEQUENCE</scope>
    <source>
        <tissue evidence="1">Shoot tissue taken approximately 20 cm above the soil surface</tissue>
    </source>
</reference>
<dbReference type="EMBL" id="GBRH01166374">
    <property type="protein sequence ID" value="JAE31522.1"/>
    <property type="molecule type" value="Transcribed_RNA"/>
</dbReference>
<organism evidence="1">
    <name type="scientific">Arundo donax</name>
    <name type="common">Giant reed</name>
    <name type="synonym">Donax arundinaceus</name>
    <dbReference type="NCBI Taxonomy" id="35708"/>
    <lineage>
        <taxon>Eukaryota</taxon>
        <taxon>Viridiplantae</taxon>
        <taxon>Streptophyta</taxon>
        <taxon>Embryophyta</taxon>
        <taxon>Tracheophyta</taxon>
        <taxon>Spermatophyta</taxon>
        <taxon>Magnoliopsida</taxon>
        <taxon>Liliopsida</taxon>
        <taxon>Poales</taxon>
        <taxon>Poaceae</taxon>
        <taxon>PACMAD clade</taxon>
        <taxon>Arundinoideae</taxon>
        <taxon>Arundineae</taxon>
        <taxon>Arundo</taxon>
    </lineage>
</organism>
<evidence type="ECO:0000313" key="1">
    <source>
        <dbReference type="EMBL" id="JAE31522.1"/>
    </source>
</evidence>
<name>A0A0A9H427_ARUDO</name>
<accession>A0A0A9H427</accession>
<sequence>MARANESTHRILPK</sequence>